<accession>A0A2X1AQE7</accession>
<dbReference type="AlphaFoldDB" id="A0A2X1AQE7"/>
<dbReference type="Proteomes" id="UP000251431">
    <property type="component" value="Unassembled WGS sequence"/>
</dbReference>
<name>A0A2X1AQE7_9BACI</name>
<organism evidence="1 2">
    <name type="scientific">Lysinibacillus capsici</name>
    <dbReference type="NCBI Taxonomy" id="2115968"/>
    <lineage>
        <taxon>Bacteria</taxon>
        <taxon>Bacillati</taxon>
        <taxon>Bacillota</taxon>
        <taxon>Bacilli</taxon>
        <taxon>Bacillales</taxon>
        <taxon>Bacillaceae</taxon>
        <taxon>Lysinibacillus</taxon>
    </lineage>
</organism>
<gene>
    <name evidence="1" type="ORF">NCTC7582_05208</name>
</gene>
<evidence type="ECO:0000313" key="2">
    <source>
        <dbReference type="Proteomes" id="UP000251431"/>
    </source>
</evidence>
<evidence type="ECO:0000313" key="1">
    <source>
        <dbReference type="EMBL" id="SPU40664.1"/>
    </source>
</evidence>
<dbReference type="EMBL" id="UAQE01000008">
    <property type="protein sequence ID" value="SPU40664.1"/>
    <property type="molecule type" value="Genomic_DNA"/>
</dbReference>
<sequence>MGGNKRELVRKVLIVIKYVGGLKGVSNETTCGSKKI</sequence>
<reference evidence="1 2" key="1">
    <citation type="submission" date="2018-06" db="EMBL/GenBank/DDBJ databases">
        <authorList>
            <consortium name="Pathogen Informatics"/>
            <person name="Doyle S."/>
        </authorList>
    </citation>
    <scope>NUCLEOTIDE SEQUENCE [LARGE SCALE GENOMIC DNA]</scope>
    <source>
        <strain evidence="1 2">NCTC7582</strain>
    </source>
</reference>
<protein>
    <submittedName>
        <fullName evidence="1">Uncharacterized protein</fullName>
    </submittedName>
</protein>
<proteinExistence type="predicted"/>